<dbReference type="Proteomes" id="UP001287356">
    <property type="component" value="Unassembled WGS sequence"/>
</dbReference>
<organism evidence="2 3">
    <name type="scientific">Lasiosphaeria ovina</name>
    <dbReference type="NCBI Taxonomy" id="92902"/>
    <lineage>
        <taxon>Eukaryota</taxon>
        <taxon>Fungi</taxon>
        <taxon>Dikarya</taxon>
        <taxon>Ascomycota</taxon>
        <taxon>Pezizomycotina</taxon>
        <taxon>Sordariomycetes</taxon>
        <taxon>Sordariomycetidae</taxon>
        <taxon>Sordariales</taxon>
        <taxon>Lasiosphaeriaceae</taxon>
        <taxon>Lasiosphaeria</taxon>
    </lineage>
</organism>
<protein>
    <submittedName>
        <fullName evidence="2">Uncharacterized protein</fullName>
    </submittedName>
</protein>
<proteinExistence type="predicted"/>
<dbReference type="EMBL" id="JAULSN010000014">
    <property type="protein sequence ID" value="KAK3360868.1"/>
    <property type="molecule type" value="Genomic_DNA"/>
</dbReference>
<feature type="region of interest" description="Disordered" evidence="1">
    <location>
        <begin position="256"/>
        <end position="281"/>
    </location>
</feature>
<gene>
    <name evidence="2" type="ORF">B0T24DRAFT_540020</name>
</gene>
<evidence type="ECO:0000313" key="3">
    <source>
        <dbReference type="Proteomes" id="UP001287356"/>
    </source>
</evidence>
<evidence type="ECO:0000256" key="1">
    <source>
        <dbReference type="SAM" id="MobiDB-lite"/>
    </source>
</evidence>
<reference evidence="2" key="2">
    <citation type="submission" date="2023-06" db="EMBL/GenBank/DDBJ databases">
        <authorList>
            <consortium name="Lawrence Berkeley National Laboratory"/>
            <person name="Haridas S."/>
            <person name="Hensen N."/>
            <person name="Bonometti L."/>
            <person name="Westerberg I."/>
            <person name="Brannstrom I.O."/>
            <person name="Guillou S."/>
            <person name="Cros-Aarteil S."/>
            <person name="Calhoun S."/>
            <person name="Kuo A."/>
            <person name="Mondo S."/>
            <person name="Pangilinan J."/>
            <person name="Riley R."/>
            <person name="Labutti K."/>
            <person name="Andreopoulos B."/>
            <person name="Lipzen A."/>
            <person name="Chen C."/>
            <person name="Yanf M."/>
            <person name="Daum C."/>
            <person name="Ng V."/>
            <person name="Clum A."/>
            <person name="Steindorff A."/>
            <person name="Ohm R."/>
            <person name="Martin F."/>
            <person name="Silar P."/>
            <person name="Natvig D."/>
            <person name="Lalanne C."/>
            <person name="Gautier V."/>
            <person name="Ament-Velasquez S.L."/>
            <person name="Kruys A."/>
            <person name="Hutchinson M.I."/>
            <person name="Powell A.J."/>
            <person name="Barry K."/>
            <person name="Miller A.N."/>
            <person name="Grigoriev I.V."/>
            <person name="Debuchy R."/>
            <person name="Gladieux P."/>
            <person name="Thoren M.H."/>
            <person name="Johannesson H."/>
        </authorList>
    </citation>
    <scope>NUCLEOTIDE SEQUENCE</scope>
    <source>
        <strain evidence="2">CBS 958.72</strain>
    </source>
</reference>
<feature type="compositionally biased region" description="Polar residues" evidence="1">
    <location>
        <begin position="262"/>
        <end position="271"/>
    </location>
</feature>
<dbReference type="AlphaFoldDB" id="A0AAE0JS80"/>
<reference evidence="2" key="1">
    <citation type="journal article" date="2023" name="Mol. Phylogenet. Evol.">
        <title>Genome-scale phylogeny and comparative genomics of the fungal order Sordariales.</title>
        <authorList>
            <person name="Hensen N."/>
            <person name="Bonometti L."/>
            <person name="Westerberg I."/>
            <person name="Brannstrom I.O."/>
            <person name="Guillou S."/>
            <person name="Cros-Aarteil S."/>
            <person name="Calhoun S."/>
            <person name="Haridas S."/>
            <person name="Kuo A."/>
            <person name="Mondo S."/>
            <person name="Pangilinan J."/>
            <person name="Riley R."/>
            <person name="LaButti K."/>
            <person name="Andreopoulos B."/>
            <person name="Lipzen A."/>
            <person name="Chen C."/>
            <person name="Yan M."/>
            <person name="Daum C."/>
            <person name="Ng V."/>
            <person name="Clum A."/>
            <person name="Steindorff A."/>
            <person name="Ohm R.A."/>
            <person name="Martin F."/>
            <person name="Silar P."/>
            <person name="Natvig D.O."/>
            <person name="Lalanne C."/>
            <person name="Gautier V."/>
            <person name="Ament-Velasquez S.L."/>
            <person name="Kruys A."/>
            <person name="Hutchinson M.I."/>
            <person name="Powell A.J."/>
            <person name="Barry K."/>
            <person name="Miller A.N."/>
            <person name="Grigoriev I.V."/>
            <person name="Debuchy R."/>
            <person name="Gladieux P."/>
            <person name="Hiltunen Thoren M."/>
            <person name="Johannesson H."/>
        </authorList>
    </citation>
    <scope>NUCLEOTIDE SEQUENCE</scope>
    <source>
        <strain evidence="2">CBS 958.72</strain>
    </source>
</reference>
<accession>A0AAE0JS80</accession>
<comment type="caution">
    <text evidence="2">The sequence shown here is derived from an EMBL/GenBank/DDBJ whole genome shotgun (WGS) entry which is preliminary data.</text>
</comment>
<keyword evidence="3" id="KW-1185">Reference proteome</keyword>
<name>A0AAE0JS80_9PEZI</name>
<evidence type="ECO:0000313" key="2">
    <source>
        <dbReference type="EMBL" id="KAK3360868.1"/>
    </source>
</evidence>
<sequence>MARSRTEADVSFLMDLYVMKDYDLPYTSIRNATITNTPSQDSRDFNYGLSDPRPNILQGISVQDLPSHLQHHSLYREEPGLAFSHLAIEFKKRDGNLHQATYQAAYYGAVLVHARARALAEARANGTGTASTATLDKAAAETAVLTCVTDGQVAAVYRHHHCSRDGRYHQTLVARESLLSHPNRGRELIRNAQDFARRKAYQLARLMGADLKEEEEEDGAVPVRARERALVTEVARGAKTPDGTAAALDKAAAAAAAAETSGPPTGSSLYFASSPVPWSVR</sequence>